<dbReference type="PROSITE" id="PS51673">
    <property type="entry name" value="SUZ"/>
    <property type="match status" value="1"/>
</dbReference>
<feature type="compositionally biased region" description="Polar residues" evidence="3">
    <location>
        <begin position="28"/>
        <end position="38"/>
    </location>
</feature>
<dbReference type="PANTHER" id="PTHR31796:SF2">
    <property type="entry name" value="SUZ DOMAIN-CONTAINING PROTEIN 1"/>
    <property type="match status" value="1"/>
</dbReference>
<feature type="domain" description="SUZ" evidence="4">
    <location>
        <begin position="48"/>
        <end position="119"/>
    </location>
</feature>
<dbReference type="InterPro" id="IPR024771">
    <property type="entry name" value="SUZ"/>
</dbReference>
<dbReference type="PANTHER" id="PTHR31796">
    <property type="entry name" value="SUZ DOMAIN-CONTAINING PROTEIN 1"/>
    <property type="match status" value="1"/>
</dbReference>
<dbReference type="InterPro" id="IPR024642">
    <property type="entry name" value="SUZ-C"/>
</dbReference>
<dbReference type="EnsemblMetazoa" id="AFAF000909-RA">
    <property type="protein sequence ID" value="AFAF000909-PA"/>
    <property type="gene ID" value="AFAF000909"/>
</dbReference>
<evidence type="ECO:0000313" key="7">
    <source>
        <dbReference type="Proteomes" id="UP000075886"/>
    </source>
</evidence>
<evidence type="ECO:0000256" key="3">
    <source>
        <dbReference type="SAM" id="MobiDB-lite"/>
    </source>
</evidence>
<feature type="compositionally biased region" description="Low complexity" evidence="3">
    <location>
        <begin position="138"/>
        <end position="160"/>
    </location>
</feature>
<feature type="region of interest" description="Disordered" evidence="3">
    <location>
        <begin position="200"/>
        <end position="304"/>
    </location>
</feature>
<feature type="compositionally biased region" description="Basic residues" evidence="3">
    <location>
        <begin position="255"/>
        <end position="267"/>
    </location>
</feature>
<protein>
    <recommendedName>
        <fullName evidence="2">SUZ RNA-binding domain-containing</fullName>
    </recommendedName>
</protein>
<feature type="region of interest" description="Disordered" evidence="3">
    <location>
        <begin position="118"/>
        <end position="186"/>
    </location>
</feature>
<reference evidence="6" key="2">
    <citation type="submission" date="2020-05" db="UniProtKB">
        <authorList>
            <consortium name="EnsemblMetazoa"/>
        </authorList>
    </citation>
    <scope>IDENTIFICATION</scope>
    <source>
        <strain evidence="6">FAR1</strain>
    </source>
</reference>
<name>A0A182Q105_9DIPT</name>
<keyword evidence="7" id="KW-1185">Reference proteome</keyword>
<evidence type="ECO:0000259" key="4">
    <source>
        <dbReference type="PROSITE" id="PS51673"/>
    </source>
</evidence>
<dbReference type="EMBL" id="AXCN02000691">
    <property type="status" value="NOT_ANNOTATED_CDS"/>
    <property type="molecule type" value="Genomic_DNA"/>
</dbReference>
<proteinExistence type="inferred from homology"/>
<feature type="domain" description="SUZ-C" evidence="5">
    <location>
        <begin position="366"/>
        <end position="412"/>
    </location>
</feature>
<dbReference type="AlphaFoldDB" id="A0A182Q105"/>
<evidence type="ECO:0000259" key="5">
    <source>
        <dbReference type="PROSITE" id="PS51938"/>
    </source>
</evidence>
<dbReference type="InterPro" id="IPR039228">
    <property type="entry name" value="SZRD1"/>
</dbReference>
<dbReference type="VEuPathDB" id="VectorBase:AFAF000909"/>
<accession>A0A182Q105</accession>
<dbReference type="STRING" id="69004.A0A182Q105"/>
<dbReference type="PROSITE" id="PS51938">
    <property type="entry name" value="SUZ_C"/>
    <property type="match status" value="1"/>
</dbReference>
<dbReference type="Pfam" id="PF12752">
    <property type="entry name" value="SUZ"/>
    <property type="match status" value="1"/>
</dbReference>
<feature type="compositionally biased region" description="Gly residues" evidence="3">
    <location>
        <begin position="365"/>
        <end position="378"/>
    </location>
</feature>
<feature type="region of interest" description="Disordered" evidence="3">
    <location>
        <begin position="341"/>
        <end position="389"/>
    </location>
</feature>
<sequence length="412" mass="43388">MSTKKHDIADSWEEIDEERLATAITIQKHSTTPGTTGQAECLKGSANKARQNTLSQALEEELQPKMAPRPMQILKRPQTSGSSEGKSAADAKPKTQIKSLDQRKQEYAKARLRILGSAHDDEEAESKKAAPTTNGCRVNNVNNNNTNTSSANNSSNSSASGSGGAVGSNGSVDGMTGSGANNNANNMYRYHQPYRQQAPIGTFPPSLQNVSPGGRAPGAPVMYFPTSPNQLHPHHPMQTGHPLHHPHQVFPPLSHHQHHQHHHHHHGQQQTPPPHQHGNHPYTSHFNGYLNLHPATGGRDSAAGPWFINPRNGDNNPAMVSAGGVGQGGYYATNKGGGGGGYGDGGNGQPPLLGHAPPGVMPYNGTGGQGMYSQGAGGTPAATPGGSNVVNSQHVLRLPAGPDGSMGFSMRR</sequence>
<comment type="similarity">
    <text evidence="1">Belongs to the SZRD1 family.</text>
</comment>
<reference evidence="7" key="1">
    <citation type="submission" date="2014-01" db="EMBL/GenBank/DDBJ databases">
        <title>The Genome Sequence of Anopheles farauti FAR1 (V2).</title>
        <authorList>
            <consortium name="The Broad Institute Genomics Platform"/>
            <person name="Neafsey D.E."/>
            <person name="Besansky N."/>
            <person name="Howell P."/>
            <person name="Walton C."/>
            <person name="Young S.K."/>
            <person name="Zeng Q."/>
            <person name="Gargeya S."/>
            <person name="Fitzgerald M."/>
            <person name="Haas B."/>
            <person name="Abouelleil A."/>
            <person name="Allen A.W."/>
            <person name="Alvarado L."/>
            <person name="Arachchi H.M."/>
            <person name="Berlin A.M."/>
            <person name="Chapman S.B."/>
            <person name="Gainer-Dewar J."/>
            <person name="Goldberg J."/>
            <person name="Griggs A."/>
            <person name="Gujja S."/>
            <person name="Hansen M."/>
            <person name="Howarth C."/>
            <person name="Imamovic A."/>
            <person name="Ireland A."/>
            <person name="Larimer J."/>
            <person name="McCowan C."/>
            <person name="Murphy C."/>
            <person name="Pearson M."/>
            <person name="Poon T.W."/>
            <person name="Priest M."/>
            <person name="Roberts A."/>
            <person name="Saif S."/>
            <person name="Shea T."/>
            <person name="Sisk P."/>
            <person name="Sykes S."/>
            <person name="Wortman J."/>
            <person name="Nusbaum C."/>
            <person name="Birren B."/>
        </authorList>
    </citation>
    <scope>NUCLEOTIDE SEQUENCE [LARGE SCALE GENOMIC DNA]</scope>
    <source>
        <strain evidence="7">FAR1</strain>
    </source>
</reference>
<evidence type="ECO:0000256" key="2">
    <source>
        <dbReference type="ARBA" id="ARBA00044802"/>
    </source>
</evidence>
<dbReference type="Pfam" id="PF12901">
    <property type="entry name" value="SUZ-C"/>
    <property type="match status" value="1"/>
</dbReference>
<dbReference type="Proteomes" id="UP000075886">
    <property type="component" value="Unassembled WGS sequence"/>
</dbReference>
<evidence type="ECO:0000313" key="6">
    <source>
        <dbReference type="EnsemblMetazoa" id="AFAF000909-PA"/>
    </source>
</evidence>
<organism evidence="6 7">
    <name type="scientific">Anopheles farauti</name>
    <dbReference type="NCBI Taxonomy" id="69004"/>
    <lineage>
        <taxon>Eukaryota</taxon>
        <taxon>Metazoa</taxon>
        <taxon>Ecdysozoa</taxon>
        <taxon>Arthropoda</taxon>
        <taxon>Hexapoda</taxon>
        <taxon>Insecta</taxon>
        <taxon>Pterygota</taxon>
        <taxon>Neoptera</taxon>
        <taxon>Endopterygota</taxon>
        <taxon>Diptera</taxon>
        <taxon>Nematocera</taxon>
        <taxon>Culicoidea</taxon>
        <taxon>Culicidae</taxon>
        <taxon>Anophelinae</taxon>
        <taxon>Anopheles</taxon>
    </lineage>
</organism>
<feature type="region of interest" description="Disordered" evidence="3">
    <location>
        <begin position="28"/>
        <end position="102"/>
    </location>
</feature>
<evidence type="ECO:0000256" key="1">
    <source>
        <dbReference type="ARBA" id="ARBA00007124"/>
    </source>
</evidence>